<dbReference type="PANTHER" id="PTHR43689:SF8">
    <property type="entry name" value="ALPHA_BETA-HYDROLASES SUPERFAMILY PROTEIN"/>
    <property type="match status" value="1"/>
</dbReference>
<sequence>MDNFQLTNTINLETAANTYTIHYRILGVPDGQPLIFIHGTPWSSRIWAPYAQAYTSTFRVYLFDNPGYGESPGGISISDSKAEPNVSLACQAEAFACLVKAWNLSEPPHVIAHDFGGIISLRAHLCHGIQYASLCLVDPLAVSPFGSPVFRLVASNAEIFNSLPSHLSEAMVRSYIREAAFKPLSQAIEDMFVKPWTASGLQGMAGFIRQVKQADQRDIEEVEQRFREVGQNMPVKIIWDRAEKLAQLIGTEDVVIVEDAGHLIHYDQPVRLAVELTKWFQSMKGVRQH</sequence>
<keyword evidence="3" id="KW-1185">Reference proteome</keyword>
<organism evidence="2 3">
    <name type="scientific">Vermiconidia calcicola</name>
    <dbReference type="NCBI Taxonomy" id="1690605"/>
    <lineage>
        <taxon>Eukaryota</taxon>
        <taxon>Fungi</taxon>
        <taxon>Dikarya</taxon>
        <taxon>Ascomycota</taxon>
        <taxon>Pezizomycotina</taxon>
        <taxon>Dothideomycetes</taxon>
        <taxon>Dothideomycetidae</taxon>
        <taxon>Mycosphaerellales</taxon>
        <taxon>Extremaceae</taxon>
        <taxon>Vermiconidia</taxon>
    </lineage>
</organism>
<dbReference type="PANTHER" id="PTHR43689">
    <property type="entry name" value="HYDROLASE"/>
    <property type="match status" value="1"/>
</dbReference>
<dbReference type="Pfam" id="PF12697">
    <property type="entry name" value="Abhydrolase_6"/>
    <property type="match status" value="1"/>
</dbReference>
<dbReference type="Gene3D" id="3.40.50.1820">
    <property type="entry name" value="alpha/beta hydrolase"/>
    <property type="match status" value="1"/>
</dbReference>
<dbReference type="EMBL" id="JAXLQG010000002">
    <property type="protein sequence ID" value="KAK5543851.1"/>
    <property type="molecule type" value="Genomic_DNA"/>
</dbReference>
<dbReference type="SUPFAM" id="SSF53474">
    <property type="entry name" value="alpha/beta-Hydrolases"/>
    <property type="match status" value="1"/>
</dbReference>
<dbReference type="InterPro" id="IPR029058">
    <property type="entry name" value="AB_hydrolase_fold"/>
</dbReference>
<feature type="domain" description="AB hydrolase-1" evidence="1">
    <location>
        <begin position="34"/>
        <end position="273"/>
    </location>
</feature>
<name>A0AAV9QHL9_9PEZI</name>
<reference evidence="2 3" key="1">
    <citation type="submission" date="2023-06" db="EMBL/GenBank/DDBJ databases">
        <title>Black Yeasts Isolated from many extreme environments.</title>
        <authorList>
            <person name="Coleine C."/>
            <person name="Stajich J.E."/>
            <person name="Selbmann L."/>
        </authorList>
    </citation>
    <scope>NUCLEOTIDE SEQUENCE [LARGE SCALE GENOMIC DNA]</scope>
    <source>
        <strain evidence="2 3">CCFEE 5887</strain>
    </source>
</reference>
<gene>
    <name evidence="2" type="ORF">LTR25_001466</name>
</gene>
<dbReference type="Proteomes" id="UP001345827">
    <property type="component" value="Unassembled WGS sequence"/>
</dbReference>
<evidence type="ECO:0000313" key="3">
    <source>
        <dbReference type="Proteomes" id="UP001345827"/>
    </source>
</evidence>
<dbReference type="AlphaFoldDB" id="A0AAV9QHL9"/>
<proteinExistence type="predicted"/>
<dbReference type="InterPro" id="IPR000073">
    <property type="entry name" value="AB_hydrolase_1"/>
</dbReference>
<evidence type="ECO:0000313" key="2">
    <source>
        <dbReference type="EMBL" id="KAK5543851.1"/>
    </source>
</evidence>
<accession>A0AAV9QHL9</accession>
<protein>
    <recommendedName>
        <fullName evidence="1">AB hydrolase-1 domain-containing protein</fullName>
    </recommendedName>
</protein>
<comment type="caution">
    <text evidence="2">The sequence shown here is derived from an EMBL/GenBank/DDBJ whole genome shotgun (WGS) entry which is preliminary data.</text>
</comment>
<evidence type="ECO:0000259" key="1">
    <source>
        <dbReference type="Pfam" id="PF12697"/>
    </source>
</evidence>